<evidence type="ECO:0000256" key="8">
    <source>
        <dbReference type="ARBA" id="ARBA00023033"/>
    </source>
</evidence>
<dbReference type="AlphaFoldDB" id="A0AAD5UQN4"/>
<dbReference type="Proteomes" id="UP001212997">
    <property type="component" value="Unassembled WGS sequence"/>
</dbReference>
<evidence type="ECO:0000256" key="6">
    <source>
        <dbReference type="ARBA" id="ARBA00023002"/>
    </source>
</evidence>
<dbReference type="Gene3D" id="1.10.630.10">
    <property type="entry name" value="Cytochrome P450"/>
    <property type="match status" value="1"/>
</dbReference>
<keyword evidence="4" id="KW-0349">Heme</keyword>
<protein>
    <recommendedName>
        <fullName evidence="11">Cytochrome P450</fullName>
    </recommendedName>
</protein>
<gene>
    <name evidence="9" type="ORF">NLI96_g12012</name>
</gene>
<evidence type="ECO:0000256" key="1">
    <source>
        <dbReference type="ARBA" id="ARBA00001971"/>
    </source>
</evidence>
<proteinExistence type="inferred from homology"/>
<dbReference type="InterPro" id="IPR036396">
    <property type="entry name" value="Cyt_P450_sf"/>
</dbReference>
<dbReference type="EMBL" id="JANAWD010000903">
    <property type="protein sequence ID" value="KAJ3475172.1"/>
    <property type="molecule type" value="Genomic_DNA"/>
</dbReference>
<dbReference type="GO" id="GO:0016705">
    <property type="term" value="F:oxidoreductase activity, acting on paired donors, with incorporation or reduction of molecular oxygen"/>
    <property type="evidence" value="ECO:0007669"/>
    <property type="project" value="InterPro"/>
</dbReference>
<evidence type="ECO:0000313" key="9">
    <source>
        <dbReference type="EMBL" id="KAJ3475172.1"/>
    </source>
</evidence>
<name>A0AAD5UQN4_9APHY</name>
<keyword evidence="6" id="KW-0560">Oxidoreductase</keyword>
<dbReference type="PANTHER" id="PTHR24305">
    <property type="entry name" value="CYTOCHROME P450"/>
    <property type="match status" value="1"/>
</dbReference>
<comment type="pathway">
    <text evidence="2">Secondary metabolite biosynthesis.</text>
</comment>
<reference evidence="9" key="1">
    <citation type="submission" date="2022-07" db="EMBL/GenBank/DDBJ databases">
        <title>Genome Sequence of Physisporinus lineatus.</title>
        <authorList>
            <person name="Buettner E."/>
        </authorList>
    </citation>
    <scope>NUCLEOTIDE SEQUENCE</scope>
    <source>
        <strain evidence="9">VT162</strain>
    </source>
</reference>
<accession>A0AAD5UQN4</accession>
<evidence type="ECO:0000256" key="4">
    <source>
        <dbReference type="ARBA" id="ARBA00022617"/>
    </source>
</evidence>
<evidence type="ECO:0008006" key="11">
    <source>
        <dbReference type="Google" id="ProtNLM"/>
    </source>
</evidence>
<dbReference type="InterPro" id="IPR050121">
    <property type="entry name" value="Cytochrome_P450_monoxygenase"/>
</dbReference>
<dbReference type="GO" id="GO:0004497">
    <property type="term" value="F:monooxygenase activity"/>
    <property type="evidence" value="ECO:0007669"/>
    <property type="project" value="UniProtKB-KW"/>
</dbReference>
<dbReference type="GO" id="GO:0020037">
    <property type="term" value="F:heme binding"/>
    <property type="evidence" value="ECO:0007669"/>
    <property type="project" value="InterPro"/>
</dbReference>
<dbReference type="PRINTS" id="PR00385">
    <property type="entry name" value="P450"/>
</dbReference>
<dbReference type="SUPFAM" id="SSF48264">
    <property type="entry name" value="Cytochrome P450"/>
    <property type="match status" value="1"/>
</dbReference>
<keyword evidence="7" id="KW-0408">Iron</keyword>
<evidence type="ECO:0000256" key="3">
    <source>
        <dbReference type="ARBA" id="ARBA00010617"/>
    </source>
</evidence>
<evidence type="ECO:0000313" key="10">
    <source>
        <dbReference type="Proteomes" id="UP001212997"/>
    </source>
</evidence>
<dbReference type="GO" id="GO:0005506">
    <property type="term" value="F:iron ion binding"/>
    <property type="evidence" value="ECO:0007669"/>
    <property type="project" value="InterPro"/>
</dbReference>
<keyword evidence="8" id="KW-0503">Monooxygenase</keyword>
<sequence length="264" mass="29875">MLNPVFSTNHMRLMTPMFYRIAHSLRDLIDNEVENRPKEVDLLDWMARTALEVVGQGGLGYSFDALDQNTPNEFRIAIKSLVPNFFALAPFRTTIHHLASLGPAKFRRRVVDFLPIPPLRRLKAITEVLESQSKGIIQAKKVALVQGEDAVVRQVGEGKDVMMRENVSARAEDRLPEEEILGQMRQSFSGLVVAGTDTTSNALSQILYLLAHHQDVQERTRQELVATIDGRDIPYDQLVDLPYLDAICRETLRLYPPVTNITRT</sequence>
<organism evidence="9 10">
    <name type="scientific">Meripilus lineatus</name>
    <dbReference type="NCBI Taxonomy" id="2056292"/>
    <lineage>
        <taxon>Eukaryota</taxon>
        <taxon>Fungi</taxon>
        <taxon>Dikarya</taxon>
        <taxon>Basidiomycota</taxon>
        <taxon>Agaricomycotina</taxon>
        <taxon>Agaricomycetes</taxon>
        <taxon>Polyporales</taxon>
        <taxon>Meripilaceae</taxon>
        <taxon>Meripilus</taxon>
    </lineage>
</organism>
<dbReference type="InterPro" id="IPR001128">
    <property type="entry name" value="Cyt_P450"/>
</dbReference>
<dbReference type="PANTHER" id="PTHR24305:SF166">
    <property type="entry name" value="CYTOCHROME P450 12A4, MITOCHONDRIAL-RELATED"/>
    <property type="match status" value="1"/>
</dbReference>
<dbReference type="Pfam" id="PF00067">
    <property type="entry name" value="p450"/>
    <property type="match status" value="1"/>
</dbReference>
<evidence type="ECO:0000256" key="2">
    <source>
        <dbReference type="ARBA" id="ARBA00005179"/>
    </source>
</evidence>
<comment type="similarity">
    <text evidence="3">Belongs to the cytochrome P450 family.</text>
</comment>
<comment type="caution">
    <text evidence="9">The sequence shown here is derived from an EMBL/GenBank/DDBJ whole genome shotgun (WGS) entry which is preliminary data.</text>
</comment>
<evidence type="ECO:0000256" key="7">
    <source>
        <dbReference type="ARBA" id="ARBA00023004"/>
    </source>
</evidence>
<keyword evidence="10" id="KW-1185">Reference proteome</keyword>
<keyword evidence="5" id="KW-0479">Metal-binding</keyword>
<evidence type="ECO:0000256" key="5">
    <source>
        <dbReference type="ARBA" id="ARBA00022723"/>
    </source>
</evidence>
<comment type="cofactor">
    <cofactor evidence="1">
        <name>heme</name>
        <dbReference type="ChEBI" id="CHEBI:30413"/>
    </cofactor>
</comment>